<name>A0A0G4FKE9_VITBC</name>
<feature type="region of interest" description="Disordered" evidence="1">
    <location>
        <begin position="1"/>
        <end position="48"/>
    </location>
</feature>
<protein>
    <submittedName>
        <fullName evidence="3">Uncharacterized protein</fullName>
    </submittedName>
</protein>
<sequence>MTSSRAATAGANRDKRTVSCWESAGGFKGQQGEGQGTQRSRPPRSHSLTKEASVIRLSVLSGSPAVLWLVVLLAAFPSWLVQLCAASGAGLLRPNTAPTLTSGNDTAAGAEKRRLHPPGAECVCSAEQFNQGQCDPNTIPIIVTGRGEFRIGAISIQPTSPGLAFGVVAVASIGGDPVEEMDDRVDDVEVGSVGYITTIEVLEFEVDTYFVDIMVTFIEGGTTRVEIAEDCALRVVECLDDGDCTEGNIGLRVCDDNNLCFPNPVPP</sequence>
<dbReference type="InParanoid" id="A0A0G4FKE9"/>
<dbReference type="AlphaFoldDB" id="A0A0G4FKE9"/>
<evidence type="ECO:0000256" key="2">
    <source>
        <dbReference type="SAM" id="Phobius"/>
    </source>
</evidence>
<keyword evidence="2" id="KW-1133">Transmembrane helix</keyword>
<keyword evidence="2" id="KW-0812">Transmembrane</keyword>
<evidence type="ECO:0000256" key="1">
    <source>
        <dbReference type="SAM" id="MobiDB-lite"/>
    </source>
</evidence>
<feature type="transmembrane region" description="Helical" evidence="2">
    <location>
        <begin position="54"/>
        <end position="76"/>
    </location>
</feature>
<gene>
    <name evidence="3" type="ORF">Vbra_5905</name>
</gene>
<evidence type="ECO:0000313" key="3">
    <source>
        <dbReference type="EMBL" id="CEM14045.1"/>
    </source>
</evidence>
<keyword evidence="4" id="KW-1185">Reference proteome</keyword>
<dbReference type="VEuPathDB" id="CryptoDB:Vbra_5905"/>
<dbReference type="Proteomes" id="UP000041254">
    <property type="component" value="Unassembled WGS sequence"/>
</dbReference>
<dbReference type="EMBL" id="CDMY01000452">
    <property type="protein sequence ID" value="CEM14045.1"/>
    <property type="molecule type" value="Genomic_DNA"/>
</dbReference>
<organism evidence="3 4">
    <name type="scientific">Vitrella brassicaformis (strain CCMP3155)</name>
    <dbReference type="NCBI Taxonomy" id="1169540"/>
    <lineage>
        <taxon>Eukaryota</taxon>
        <taxon>Sar</taxon>
        <taxon>Alveolata</taxon>
        <taxon>Colpodellida</taxon>
        <taxon>Vitrellaceae</taxon>
        <taxon>Vitrella</taxon>
    </lineage>
</organism>
<accession>A0A0G4FKE9</accession>
<dbReference type="PhylomeDB" id="A0A0G4FKE9"/>
<feature type="compositionally biased region" description="Gly residues" evidence="1">
    <location>
        <begin position="26"/>
        <end position="35"/>
    </location>
</feature>
<evidence type="ECO:0000313" key="4">
    <source>
        <dbReference type="Proteomes" id="UP000041254"/>
    </source>
</evidence>
<proteinExistence type="predicted"/>
<reference evidence="3 4" key="1">
    <citation type="submission" date="2014-11" db="EMBL/GenBank/DDBJ databases">
        <authorList>
            <person name="Zhu J."/>
            <person name="Qi W."/>
            <person name="Song R."/>
        </authorList>
    </citation>
    <scope>NUCLEOTIDE SEQUENCE [LARGE SCALE GENOMIC DNA]</scope>
</reference>
<keyword evidence="2" id="KW-0472">Membrane</keyword>